<dbReference type="InterPro" id="IPR012296">
    <property type="entry name" value="Nuclease_put_TT1808"/>
</dbReference>
<dbReference type="AlphaFoldDB" id="A0A846WY30"/>
<dbReference type="Proteomes" id="UP000582646">
    <property type="component" value="Unassembled WGS sequence"/>
</dbReference>
<dbReference type="SUPFAM" id="SSF52980">
    <property type="entry name" value="Restriction endonuclease-like"/>
    <property type="match status" value="1"/>
</dbReference>
<sequence>MTAAPNPAPLTLEDWFALGEDESLRRAELCRGVLEVSPSPRLKHTRAIRRLANAIEAQLPGDFEVYDETDVIVHHRPATAEVLKLVDGRYEGPTVTDRIRTEVPVALDIDLTALDHP</sequence>
<proteinExistence type="predicted"/>
<organism evidence="1 2">
    <name type="scientific">Tsukamurella spumae</name>
    <dbReference type="NCBI Taxonomy" id="44753"/>
    <lineage>
        <taxon>Bacteria</taxon>
        <taxon>Bacillati</taxon>
        <taxon>Actinomycetota</taxon>
        <taxon>Actinomycetes</taxon>
        <taxon>Mycobacteriales</taxon>
        <taxon>Tsukamurellaceae</taxon>
        <taxon>Tsukamurella</taxon>
    </lineage>
</organism>
<accession>A0A846WY30</accession>
<dbReference type="InterPro" id="IPR011335">
    <property type="entry name" value="Restrct_endonuc-II-like"/>
</dbReference>
<gene>
    <name evidence="1" type="ORF">HF999_01275</name>
</gene>
<evidence type="ECO:0000313" key="2">
    <source>
        <dbReference type="Proteomes" id="UP000582646"/>
    </source>
</evidence>
<evidence type="ECO:0008006" key="3">
    <source>
        <dbReference type="Google" id="ProtNLM"/>
    </source>
</evidence>
<keyword evidence="2" id="KW-1185">Reference proteome</keyword>
<name>A0A846WY30_9ACTN</name>
<dbReference type="EMBL" id="JAAXOQ010000001">
    <property type="protein sequence ID" value="NKY17009.1"/>
    <property type="molecule type" value="Genomic_DNA"/>
</dbReference>
<dbReference type="RefSeq" id="WP_168544117.1">
    <property type="nucleotide sequence ID" value="NZ_BAAAKS010000021.1"/>
</dbReference>
<evidence type="ECO:0000313" key="1">
    <source>
        <dbReference type="EMBL" id="NKY17009.1"/>
    </source>
</evidence>
<comment type="caution">
    <text evidence="1">The sequence shown here is derived from an EMBL/GenBank/DDBJ whole genome shotgun (WGS) entry which is preliminary data.</text>
</comment>
<reference evidence="1 2" key="1">
    <citation type="submission" date="2020-04" db="EMBL/GenBank/DDBJ databases">
        <title>MicrobeNet Type strains.</title>
        <authorList>
            <person name="Nicholson A.C."/>
        </authorList>
    </citation>
    <scope>NUCLEOTIDE SEQUENCE [LARGE SCALE GENOMIC DNA]</scope>
    <source>
        <strain evidence="1 2">DSM 44113</strain>
    </source>
</reference>
<dbReference type="Gene3D" id="3.90.1570.10">
    <property type="entry name" value="tt1808, chain A"/>
    <property type="match status" value="1"/>
</dbReference>
<protein>
    <recommendedName>
        <fullName evidence="3">Uma2 family endonuclease</fullName>
    </recommendedName>
</protein>